<keyword evidence="2" id="KW-1185">Reference proteome</keyword>
<organism evidence="1 2">
    <name type="scientific">Ambispora leptoticha</name>
    <dbReference type="NCBI Taxonomy" id="144679"/>
    <lineage>
        <taxon>Eukaryota</taxon>
        <taxon>Fungi</taxon>
        <taxon>Fungi incertae sedis</taxon>
        <taxon>Mucoromycota</taxon>
        <taxon>Glomeromycotina</taxon>
        <taxon>Glomeromycetes</taxon>
        <taxon>Archaeosporales</taxon>
        <taxon>Ambisporaceae</taxon>
        <taxon>Ambispora</taxon>
    </lineage>
</organism>
<feature type="non-terminal residue" evidence="1">
    <location>
        <position position="203"/>
    </location>
</feature>
<dbReference type="EMBL" id="CAJVPS010038243">
    <property type="protein sequence ID" value="CAG8746665.1"/>
    <property type="molecule type" value="Genomic_DNA"/>
</dbReference>
<gene>
    <name evidence="1" type="ORF">ALEPTO_LOCUS13150</name>
</gene>
<sequence length="203" mass="22754">VACRDVKLHLRIPETTLNVTISEVLSNYTNIINDNKLAAEVNICDLYAGEKKDILFTVKIQATDKNKGKSTEKDIDLEKADLKTIKADVSYFDVHKGLQANNLESPAALQIFHISHEANLLENSPNSQEIELHHEESPEFYKALIDDLSKIVSQLDEQTYKFGGGKAYTLQQEMAHGKQRCWGSRTAAESGYQAKNVSKFAKI</sequence>
<proteinExistence type="predicted"/>
<feature type="non-terminal residue" evidence="1">
    <location>
        <position position="1"/>
    </location>
</feature>
<evidence type="ECO:0000313" key="1">
    <source>
        <dbReference type="EMBL" id="CAG8746665.1"/>
    </source>
</evidence>
<dbReference type="OrthoDB" id="2364227at2759"/>
<dbReference type="Proteomes" id="UP000789508">
    <property type="component" value="Unassembled WGS sequence"/>
</dbReference>
<protein>
    <submittedName>
        <fullName evidence="1">10122_t:CDS:1</fullName>
    </submittedName>
</protein>
<name>A0A9N9IRF3_9GLOM</name>
<dbReference type="AlphaFoldDB" id="A0A9N9IRF3"/>
<accession>A0A9N9IRF3</accession>
<comment type="caution">
    <text evidence="1">The sequence shown here is derived from an EMBL/GenBank/DDBJ whole genome shotgun (WGS) entry which is preliminary data.</text>
</comment>
<evidence type="ECO:0000313" key="2">
    <source>
        <dbReference type="Proteomes" id="UP000789508"/>
    </source>
</evidence>
<reference evidence="1" key="1">
    <citation type="submission" date="2021-06" db="EMBL/GenBank/DDBJ databases">
        <authorList>
            <person name="Kallberg Y."/>
            <person name="Tangrot J."/>
            <person name="Rosling A."/>
        </authorList>
    </citation>
    <scope>NUCLEOTIDE SEQUENCE</scope>
    <source>
        <strain evidence="1">FL130A</strain>
    </source>
</reference>